<gene>
    <name evidence="5" type="primary">YOR246C</name>
    <name evidence="5" type="ORF">ATY40_BA7502889</name>
</gene>
<keyword evidence="3" id="KW-0560">Oxidoreductase</keyword>
<evidence type="ECO:0000256" key="4">
    <source>
        <dbReference type="SAM" id="Phobius"/>
    </source>
</evidence>
<keyword evidence="4" id="KW-0472">Membrane</keyword>
<proteinExistence type="inferred from homology"/>
<dbReference type="PANTHER" id="PTHR24320">
    <property type="entry name" value="RETINOL DEHYDROGENASE"/>
    <property type="match status" value="1"/>
</dbReference>
<evidence type="ECO:0000256" key="3">
    <source>
        <dbReference type="ARBA" id="ARBA00023002"/>
    </source>
</evidence>
<keyword evidence="2" id="KW-0521">NADP</keyword>
<accession>A0A1B2JBC2</accession>
<keyword evidence="4" id="KW-1133">Transmembrane helix</keyword>
<keyword evidence="4" id="KW-0812">Transmembrane</keyword>
<evidence type="ECO:0000256" key="1">
    <source>
        <dbReference type="ARBA" id="ARBA00006484"/>
    </source>
</evidence>
<dbReference type="PRINTS" id="PR00081">
    <property type="entry name" value="GDHRDH"/>
</dbReference>
<dbReference type="EMBL" id="CP014585">
    <property type="protein sequence ID" value="ANZ75155.1"/>
    <property type="molecule type" value="Genomic_DNA"/>
</dbReference>
<comment type="similarity">
    <text evidence="1">Belongs to the short-chain dehydrogenases/reductases (SDR) family.</text>
</comment>
<evidence type="ECO:0000256" key="2">
    <source>
        <dbReference type="ARBA" id="ARBA00022857"/>
    </source>
</evidence>
<dbReference type="Proteomes" id="UP000094565">
    <property type="component" value="Chromosome 2"/>
</dbReference>
<name>A0A1B2JBC2_PICPA</name>
<evidence type="ECO:0000313" key="6">
    <source>
        <dbReference type="Proteomes" id="UP000094565"/>
    </source>
</evidence>
<dbReference type="SUPFAM" id="SSF51735">
    <property type="entry name" value="NAD(P)-binding Rossmann-fold domains"/>
    <property type="match status" value="1"/>
</dbReference>
<organism evidence="5 6">
    <name type="scientific">Komagataella pastoris</name>
    <name type="common">Yeast</name>
    <name type="synonym">Pichia pastoris</name>
    <dbReference type="NCBI Taxonomy" id="4922"/>
    <lineage>
        <taxon>Eukaryota</taxon>
        <taxon>Fungi</taxon>
        <taxon>Dikarya</taxon>
        <taxon>Ascomycota</taxon>
        <taxon>Saccharomycotina</taxon>
        <taxon>Pichiomycetes</taxon>
        <taxon>Pichiales</taxon>
        <taxon>Pichiaceae</taxon>
        <taxon>Komagataella</taxon>
    </lineage>
</organism>
<evidence type="ECO:0000313" key="5">
    <source>
        <dbReference type="EMBL" id="ANZ75155.1"/>
    </source>
</evidence>
<dbReference type="GO" id="GO:0016491">
    <property type="term" value="F:oxidoreductase activity"/>
    <property type="evidence" value="ECO:0007669"/>
    <property type="project" value="UniProtKB-KW"/>
</dbReference>
<protein>
    <submittedName>
        <fullName evidence="5">BA75_02889T0</fullName>
    </submittedName>
</protein>
<dbReference type="AlphaFoldDB" id="A0A1B2JBC2"/>
<dbReference type="Gene3D" id="3.40.50.720">
    <property type="entry name" value="NAD(P)-binding Rossmann-like Domain"/>
    <property type="match status" value="1"/>
</dbReference>
<dbReference type="Pfam" id="PF00106">
    <property type="entry name" value="adh_short"/>
    <property type="match status" value="1"/>
</dbReference>
<feature type="transmembrane region" description="Helical" evidence="4">
    <location>
        <begin position="235"/>
        <end position="254"/>
    </location>
</feature>
<dbReference type="InterPro" id="IPR002347">
    <property type="entry name" value="SDR_fam"/>
</dbReference>
<dbReference type="PANTHER" id="PTHR24320:SF282">
    <property type="entry name" value="WW DOMAIN-CONTAINING OXIDOREDUCTASE"/>
    <property type="match status" value="1"/>
</dbReference>
<dbReference type="InterPro" id="IPR036291">
    <property type="entry name" value="NAD(P)-bd_dom_sf"/>
</dbReference>
<dbReference type="OrthoDB" id="191139at2759"/>
<reference evidence="5 6" key="1">
    <citation type="submission" date="2016-02" db="EMBL/GenBank/DDBJ databases">
        <title>Comparative genomic and transcriptomic foundation for Pichia pastoris.</title>
        <authorList>
            <person name="Love K.R."/>
            <person name="Shah K.A."/>
            <person name="Whittaker C.A."/>
            <person name="Wu J."/>
            <person name="Bartlett M.C."/>
            <person name="Ma D."/>
            <person name="Leeson R.L."/>
            <person name="Priest M."/>
            <person name="Young S.K."/>
            <person name="Love J.C."/>
        </authorList>
    </citation>
    <scope>NUCLEOTIDE SEQUENCE [LARGE SCALE GENOMIC DNA]</scope>
    <source>
        <strain evidence="5 6">ATCC 28485</strain>
    </source>
</reference>
<keyword evidence="6" id="KW-1185">Reference proteome</keyword>
<sequence length="320" mass="36988">MSLKNPNLLPYFNPKKERRVAFITGANSGIGQMTTLHLYMHGYIVYMAGRSKARVDQAIKFVEKEARHRRWLPDQTFGELKYIHLDLMNLKSVERAVTEFKSQEKVLHLLINNAGVMALPFYLSGDKFEVQMQTDYVAPFLLTQRLVPLMETVSDPRIIYLSSIGHNFCFRRFSPDSQFVYWPNIIFTWFRYGLAKTAGILYMKTLAIQHPNILCLSVHPGFVMNTNLFSHFTRLPLIGTFFWLAFQFFGWIFGVSNEDGSYSTVNCALSPNLSSSSDNGKYFTTYGIETTPNRVAQDLQYGKVLWDWTQQELLKRGYNT</sequence>